<keyword evidence="1" id="KW-1133">Transmembrane helix</keyword>
<evidence type="ECO:0000313" key="2">
    <source>
        <dbReference type="EMBL" id="BDB96175.1"/>
    </source>
</evidence>
<feature type="transmembrane region" description="Helical" evidence="1">
    <location>
        <begin position="111"/>
        <end position="132"/>
    </location>
</feature>
<feature type="transmembrane region" description="Helical" evidence="1">
    <location>
        <begin position="9"/>
        <end position="30"/>
    </location>
</feature>
<name>A0ABN6L2T4_9PROT</name>
<keyword evidence="1" id="KW-0812">Transmembrane</keyword>
<accession>A0ABN6L2T4</accession>
<proteinExistence type="predicted"/>
<organism evidence="2 3">
    <name type="scientific">Candidatus Hydrogenosomobacter endosymbioticus</name>
    <dbReference type="NCBI Taxonomy" id="2558174"/>
    <lineage>
        <taxon>Bacteria</taxon>
        <taxon>Pseudomonadati</taxon>
        <taxon>Pseudomonadota</taxon>
        <taxon>Alphaproteobacteria</taxon>
        <taxon>Holosporales</taxon>
        <taxon>Holosporaceae</taxon>
        <taxon>Candidatus Hydrogenosomobacter</taxon>
    </lineage>
</organism>
<keyword evidence="1" id="KW-0472">Membrane</keyword>
<reference evidence="2" key="1">
    <citation type="submission" date="2021-10" db="EMBL/GenBank/DDBJ databases">
        <title>Genome Sequence of The Candidatus Hydrogeosomobacter endosymbioticus, an Intracellular Bacterial Symbiont of the Anaerobic Ciliate GW7.</title>
        <authorList>
            <person name="Shiohama Y."/>
            <person name="Shinzato N."/>
        </authorList>
    </citation>
    <scope>NUCLEOTIDE SEQUENCE [LARGE SCALE GENOMIC DNA]</scope>
    <source>
        <strain evidence="2">200920</strain>
    </source>
</reference>
<keyword evidence="3" id="KW-1185">Reference proteome</keyword>
<dbReference type="EMBL" id="AP025225">
    <property type="protein sequence ID" value="BDB96175.1"/>
    <property type="molecule type" value="Genomic_DNA"/>
</dbReference>
<dbReference type="RefSeq" id="WP_236865672.1">
    <property type="nucleotide sequence ID" value="NZ_AP025225.1"/>
</dbReference>
<evidence type="ECO:0000256" key="1">
    <source>
        <dbReference type="SAM" id="Phobius"/>
    </source>
</evidence>
<gene>
    <name evidence="2" type="ORF">HYD_3080</name>
</gene>
<evidence type="ECO:0000313" key="3">
    <source>
        <dbReference type="Proteomes" id="UP001320209"/>
    </source>
</evidence>
<protein>
    <submittedName>
        <fullName evidence="2">Uncharacterized protein</fullName>
    </submittedName>
</protein>
<sequence length="155" mass="18028">MQVFSTPNIVIRMYISYLFMVIVSMCILIVNESRFFAEAVIDCVVPEFSEEYIQSPELRNGAVFSDASLYKTWFRNKFNRNPEFESAGGEMFAMEFYRSRALTSLREEAKIRILVSFLDIAVFVFALVLHAFMYKRIRNSMVAEEVVGGVFDEYN</sequence>
<dbReference type="Proteomes" id="UP001320209">
    <property type="component" value="Chromosome"/>
</dbReference>